<comment type="caution">
    <text evidence="1">The sequence shown here is derived from an EMBL/GenBank/DDBJ whole genome shotgun (WGS) entry which is preliminary data.</text>
</comment>
<keyword evidence="3" id="KW-1185">Reference proteome</keyword>
<evidence type="ECO:0000313" key="1">
    <source>
        <dbReference type="EMBL" id="TWT91416.1"/>
    </source>
</evidence>
<dbReference type="RefSeq" id="WP_146581340.1">
    <property type="nucleotide sequence ID" value="NZ_SJPM01000015.1"/>
</dbReference>
<sequence>MRKNEKPFLEWRKQCYGFSGELLPLPDPSTYDASAYKPPGRRFWVVEIWSTGDWLILENDVLVDSGEGATMSIAEARQIVEDWRKKKARMGQG</sequence>
<evidence type="ECO:0000313" key="2">
    <source>
        <dbReference type="EMBL" id="TWT91465.1"/>
    </source>
</evidence>
<reference evidence="1 3" key="1">
    <citation type="submission" date="2019-02" db="EMBL/GenBank/DDBJ databases">
        <title>Deep-cultivation of Planctomycetes and their phenomic and genomic characterization uncovers novel biology.</title>
        <authorList>
            <person name="Wiegand S."/>
            <person name="Jogler M."/>
            <person name="Boedeker C."/>
            <person name="Pinto D."/>
            <person name="Vollmers J."/>
            <person name="Rivas-Marin E."/>
            <person name="Kohn T."/>
            <person name="Peeters S.H."/>
            <person name="Heuer A."/>
            <person name="Rast P."/>
            <person name="Oberbeckmann S."/>
            <person name="Bunk B."/>
            <person name="Jeske O."/>
            <person name="Meyerdierks A."/>
            <person name="Storesund J.E."/>
            <person name="Kallscheuer N."/>
            <person name="Luecker S."/>
            <person name="Lage O.M."/>
            <person name="Pohl T."/>
            <person name="Merkel B.J."/>
            <person name="Hornburger P."/>
            <person name="Mueller R.-W."/>
            <person name="Bruemmer F."/>
            <person name="Labrenz M."/>
            <person name="Spormann A.M."/>
            <person name="Op Den Camp H."/>
            <person name="Overmann J."/>
            <person name="Amann R."/>
            <person name="Jetten M.S.M."/>
            <person name="Mascher T."/>
            <person name="Medema M.H."/>
            <person name="Devos D.P."/>
            <person name="Kaster A.-K."/>
            <person name="Ovreas L."/>
            <person name="Rohde M."/>
            <person name="Galperin M.Y."/>
            <person name="Jogler C."/>
        </authorList>
    </citation>
    <scope>NUCLEOTIDE SEQUENCE [LARGE SCALE GENOMIC DNA]</scope>
    <source>
        <strain evidence="1 3">Pla100</strain>
    </source>
</reference>
<dbReference type="EMBL" id="SJPM01000015">
    <property type="protein sequence ID" value="TWT91465.1"/>
    <property type="molecule type" value="Genomic_DNA"/>
</dbReference>
<evidence type="ECO:0000313" key="3">
    <source>
        <dbReference type="Proteomes" id="UP000316213"/>
    </source>
</evidence>
<organism evidence="1 3">
    <name type="scientific">Neorhodopirellula pilleata</name>
    <dbReference type="NCBI Taxonomy" id="2714738"/>
    <lineage>
        <taxon>Bacteria</taxon>
        <taxon>Pseudomonadati</taxon>
        <taxon>Planctomycetota</taxon>
        <taxon>Planctomycetia</taxon>
        <taxon>Pirellulales</taxon>
        <taxon>Pirellulaceae</taxon>
        <taxon>Neorhodopirellula</taxon>
    </lineage>
</organism>
<protein>
    <submittedName>
        <fullName evidence="1">Uncharacterized protein</fullName>
    </submittedName>
</protein>
<gene>
    <name evidence="1" type="ORF">Pla100_52660</name>
    <name evidence="2" type="ORF">Pla100_53150</name>
</gene>
<accession>A0A5C5ZW86</accession>
<name>A0A5C5ZW86_9BACT</name>
<proteinExistence type="predicted"/>
<dbReference type="Proteomes" id="UP000316213">
    <property type="component" value="Unassembled WGS sequence"/>
</dbReference>
<dbReference type="AlphaFoldDB" id="A0A5C5ZW86"/>
<dbReference type="EMBL" id="SJPM01000015">
    <property type="protein sequence ID" value="TWT91416.1"/>
    <property type="molecule type" value="Genomic_DNA"/>
</dbReference>